<feature type="compositionally biased region" description="Basic and acidic residues" evidence="1">
    <location>
        <begin position="1"/>
        <end position="17"/>
    </location>
</feature>
<accession>A0A9J6FAZ4</accession>
<protein>
    <submittedName>
        <fullName evidence="2">Uncharacterized protein</fullName>
    </submittedName>
</protein>
<dbReference type="OMA" id="YNARKPQ"/>
<keyword evidence="3" id="KW-1185">Reference proteome</keyword>
<proteinExistence type="predicted"/>
<evidence type="ECO:0000256" key="1">
    <source>
        <dbReference type="SAM" id="MobiDB-lite"/>
    </source>
</evidence>
<comment type="caution">
    <text evidence="2">The sequence shown here is derived from an EMBL/GenBank/DDBJ whole genome shotgun (WGS) entry which is preliminary data.</text>
</comment>
<name>A0A9J6FAZ4_HAELO</name>
<dbReference type="OrthoDB" id="6485787at2759"/>
<evidence type="ECO:0000313" key="3">
    <source>
        <dbReference type="Proteomes" id="UP000821853"/>
    </source>
</evidence>
<dbReference type="EMBL" id="JABSTR010000001">
    <property type="protein sequence ID" value="KAH9360125.1"/>
    <property type="molecule type" value="Genomic_DNA"/>
</dbReference>
<feature type="region of interest" description="Disordered" evidence="1">
    <location>
        <begin position="1"/>
        <end position="27"/>
    </location>
</feature>
<organism evidence="2 3">
    <name type="scientific">Haemaphysalis longicornis</name>
    <name type="common">Bush tick</name>
    <dbReference type="NCBI Taxonomy" id="44386"/>
    <lineage>
        <taxon>Eukaryota</taxon>
        <taxon>Metazoa</taxon>
        <taxon>Ecdysozoa</taxon>
        <taxon>Arthropoda</taxon>
        <taxon>Chelicerata</taxon>
        <taxon>Arachnida</taxon>
        <taxon>Acari</taxon>
        <taxon>Parasitiformes</taxon>
        <taxon>Ixodida</taxon>
        <taxon>Ixodoidea</taxon>
        <taxon>Ixodidae</taxon>
        <taxon>Haemaphysalinae</taxon>
        <taxon>Haemaphysalis</taxon>
    </lineage>
</organism>
<dbReference type="AlphaFoldDB" id="A0A9J6FAZ4"/>
<dbReference type="VEuPathDB" id="VectorBase:HLOH_051416"/>
<dbReference type="Proteomes" id="UP000821853">
    <property type="component" value="Chromosome 1"/>
</dbReference>
<evidence type="ECO:0000313" key="2">
    <source>
        <dbReference type="EMBL" id="KAH9360125.1"/>
    </source>
</evidence>
<sequence length="127" mass="14288">MAKNKTPPDRSPKRARAEGTSQYVPQKNSDNFSRFFVVQGVEEPMQTKSPFGIAKALNQLVRTNYNARKPQNGDVLVEVHTREQSAKIVELAKIDNTNVTVTTHRSLNFSKGMVSESELFPLLRRGD</sequence>
<reference evidence="2 3" key="1">
    <citation type="journal article" date="2020" name="Cell">
        <title>Large-Scale Comparative Analyses of Tick Genomes Elucidate Their Genetic Diversity and Vector Capacities.</title>
        <authorList>
            <consortium name="Tick Genome and Microbiome Consortium (TIGMIC)"/>
            <person name="Jia N."/>
            <person name="Wang J."/>
            <person name="Shi W."/>
            <person name="Du L."/>
            <person name="Sun Y."/>
            <person name="Zhan W."/>
            <person name="Jiang J.F."/>
            <person name="Wang Q."/>
            <person name="Zhang B."/>
            <person name="Ji P."/>
            <person name="Bell-Sakyi L."/>
            <person name="Cui X.M."/>
            <person name="Yuan T.T."/>
            <person name="Jiang B.G."/>
            <person name="Yang W.F."/>
            <person name="Lam T.T."/>
            <person name="Chang Q.C."/>
            <person name="Ding S.J."/>
            <person name="Wang X.J."/>
            <person name="Zhu J.G."/>
            <person name="Ruan X.D."/>
            <person name="Zhao L."/>
            <person name="Wei J.T."/>
            <person name="Ye R.Z."/>
            <person name="Que T.C."/>
            <person name="Du C.H."/>
            <person name="Zhou Y.H."/>
            <person name="Cheng J.X."/>
            <person name="Dai P.F."/>
            <person name="Guo W.B."/>
            <person name="Han X.H."/>
            <person name="Huang E.J."/>
            <person name="Li L.F."/>
            <person name="Wei W."/>
            <person name="Gao Y.C."/>
            <person name="Liu J.Z."/>
            <person name="Shao H.Z."/>
            <person name="Wang X."/>
            <person name="Wang C.C."/>
            <person name="Yang T.C."/>
            <person name="Huo Q.B."/>
            <person name="Li W."/>
            <person name="Chen H.Y."/>
            <person name="Chen S.E."/>
            <person name="Zhou L.G."/>
            <person name="Ni X.B."/>
            <person name="Tian J.H."/>
            <person name="Sheng Y."/>
            <person name="Liu T."/>
            <person name="Pan Y.S."/>
            <person name="Xia L.Y."/>
            <person name="Li J."/>
            <person name="Zhao F."/>
            <person name="Cao W.C."/>
        </authorList>
    </citation>
    <scope>NUCLEOTIDE SEQUENCE [LARGE SCALE GENOMIC DNA]</scope>
    <source>
        <strain evidence="2">HaeL-2018</strain>
    </source>
</reference>
<gene>
    <name evidence="2" type="ORF">HPB48_020340</name>
</gene>